<protein>
    <submittedName>
        <fullName evidence="2">Uncharacterized protein</fullName>
    </submittedName>
</protein>
<dbReference type="Proteomes" id="UP001063166">
    <property type="component" value="Unassembled WGS sequence"/>
</dbReference>
<sequence length="135" mass="15181">MPLGGGGDNARLDRRWSSRKARSHSTLRPSFLIAPTEERSSKPVLNGGRKVAAILHPSPQRRLLCISRSTPHRGRPGVIFGREYLPHEVWAKRVAVAVFMPTELLESVTTACRRISEGEEEEKEACWDRRGRAVE</sequence>
<feature type="region of interest" description="Disordered" evidence="1">
    <location>
        <begin position="1"/>
        <end position="21"/>
    </location>
</feature>
<evidence type="ECO:0000313" key="2">
    <source>
        <dbReference type="EMBL" id="GLB40794.1"/>
    </source>
</evidence>
<proteinExistence type="predicted"/>
<accession>A0A9P3UMS7</accession>
<name>A0A9P3UMS7_LYOSH</name>
<reference evidence="2" key="1">
    <citation type="submission" date="2022-07" db="EMBL/GenBank/DDBJ databases">
        <title>The genome of Lyophyllum shimeji provides insight into the initial evolution of ectomycorrhizal fungal genome.</title>
        <authorList>
            <person name="Kobayashi Y."/>
            <person name="Shibata T."/>
            <person name="Hirakawa H."/>
            <person name="Shigenobu S."/>
            <person name="Nishiyama T."/>
            <person name="Yamada A."/>
            <person name="Hasebe M."/>
            <person name="Kawaguchi M."/>
        </authorList>
    </citation>
    <scope>NUCLEOTIDE SEQUENCE</scope>
    <source>
        <strain evidence="2">AT787</strain>
    </source>
</reference>
<dbReference type="EMBL" id="BRPK01000009">
    <property type="protein sequence ID" value="GLB40794.1"/>
    <property type="molecule type" value="Genomic_DNA"/>
</dbReference>
<evidence type="ECO:0000256" key="1">
    <source>
        <dbReference type="SAM" id="MobiDB-lite"/>
    </source>
</evidence>
<gene>
    <name evidence="2" type="ORF">LshimejAT787_0900090</name>
</gene>
<organism evidence="2 3">
    <name type="scientific">Lyophyllum shimeji</name>
    <name type="common">Hon-shimeji</name>
    <name type="synonym">Tricholoma shimeji</name>
    <dbReference type="NCBI Taxonomy" id="47721"/>
    <lineage>
        <taxon>Eukaryota</taxon>
        <taxon>Fungi</taxon>
        <taxon>Dikarya</taxon>
        <taxon>Basidiomycota</taxon>
        <taxon>Agaricomycotina</taxon>
        <taxon>Agaricomycetes</taxon>
        <taxon>Agaricomycetidae</taxon>
        <taxon>Agaricales</taxon>
        <taxon>Tricholomatineae</taxon>
        <taxon>Lyophyllaceae</taxon>
        <taxon>Lyophyllum</taxon>
    </lineage>
</organism>
<dbReference type="AlphaFoldDB" id="A0A9P3UMS7"/>
<comment type="caution">
    <text evidence="2">The sequence shown here is derived from an EMBL/GenBank/DDBJ whole genome shotgun (WGS) entry which is preliminary data.</text>
</comment>
<keyword evidence="3" id="KW-1185">Reference proteome</keyword>
<evidence type="ECO:0000313" key="3">
    <source>
        <dbReference type="Proteomes" id="UP001063166"/>
    </source>
</evidence>